<dbReference type="OrthoDB" id="9797779at2"/>
<evidence type="ECO:0000313" key="2">
    <source>
        <dbReference type="Proteomes" id="UP000198817"/>
    </source>
</evidence>
<dbReference type="Pfam" id="PF04463">
    <property type="entry name" value="2-thiour_desulf"/>
    <property type="match status" value="1"/>
</dbReference>
<reference evidence="1 2" key="1">
    <citation type="submission" date="2016-10" db="EMBL/GenBank/DDBJ databases">
        <authorList>
            <person name="de Groot N.N."/>
        </authorList>
    </citation>
    <scope>NUCLEOTIDE SEQUENCE [LARGE SCALE GENOMIC DNA]</scope>
    <source>
        <strain evidence="1 2">KHGC13</strain>
    </source>
</reference>
<name>A0A1I7HFJ3_9FIRM</name>
<dbReference type="InterPro" id="IPR007553">
    <property type="entry name" value="2-thiour_desulf"/>
</dbReference>
<organism evidence="1 2">
    <name type="scientific">Eubacterium pyruvativorans</name>
    <dbReference type="NCBI Taxonomy" id="155865"/>
    <lineage>
        <taxon>Bacteria</taxon>
        <taxon>Bacillati</taxon>
        <taxon>Bacillota</taxon>
        <taxon>Clostridia</taxon>
        <taxon>Eubacteriales</taxon>
        <taxon>Eubacteriaceae</taxon>
        <taxon>Eubacterium</taxon>
    </lineage>
</organism>
<keyword evidence="2" id="KW-1185">Reference proteome</keyword>
<dbReference type="Proteomes" id="UP000198817">
    <property type="component" value="Unassembled WGS sequence"/>
</dbReference>
<protein>
    <submittedName>
        <fullName evidence="1">Uncharacterized conserved protein YbbK, DUF523 family</fullName>
    </submittedName>
</protein>
<evidence type="ECO:0000313" key="1">
    <source>
        <dbReference type="EMBL" id="SFU59493.1"/>
    </source>
</evidence>
<dbReference type="RefSeq" id="WP_090471506.1">
    <property type="nucleotide sequence ID" value="NZ_FOWF01000017.1"/>
</dbReference>
<dbReference type="PANTHER" id="PTHR30087:SF1">
    <property type="entry name" value="HYPOTHETICAL CYTOSOLIC PROTEIN"/>
    <property type="match status" value="1"/>
</dbReference>
<dbReference type="PANTHER" id="PTHR30087">
    <property type="entry name" value="INNER MEMBRANE PROTEIN"/>
    <property type="match status" value="1"/>
</dbReference>
<gene>
    <name evidence="1" type="ORF">SAMN05216508_11629</name>
</gene>
<accession>A0A1I7HFJ3</accession>
<dbReference type="STRING" id="155865.SAMN05216515_1179"/>
<dbReference type="AlphaFoldDB" id="A0A1I7HFJ3"/>
<dbReference type="EMBL" id="FPBT01000016">
    <property type="protein sequence ID" value="SFU59493.1"/>
    <property type="molecule type" value="Genomic_DNA"/>
</dbReference>
<proteinExistence type="predicted"/>
<sequence length="152" mass="16780">MYIISGCLLGNHCKYNGGDNRNEAVCRFASKHPHVVVCPETAAALPVPREPAEWKEGRILDRSGQDLTEAFLRGAEISMERVREAAREMREPLEGAILKARSPSCGVREIYDGSFTGQTVPGDGCFVKMLREIGVPVCTEEDLDRSDGQEQK</sequence>